<evidence type="ECO:0000256" key="1">
    <source>
        <dbReference type="ARBA" id="ARBA00010996"/>
    </source>
</evidence>
<dbReference type="Proteomes" id="UP000058857">
    <property type="component" value="Chromosome 1"/>
</dbReference>
<evidence type="ECO:0000256" key="4">
    <source>
        <dbReference type="SAM" id="Phobius"/>
    </source>
</evidence>
<evidence type="ECO:0000313" key="6">
    <source>
        <dbReference type="Proteomes" id="UP000058857"/>
    </source>
</evidence>
<feature type="transmembrane region" description="Helical" evidence="4">
    <location>
        <begin position="6"/>
        <end position="25"/>
    </location>
</feature>
<keyword evidence="2" id="KW-0186">Copper</keyword>
<dbReference type="PATRIC" id="fig|280505.15.peg.2833"/>
<protein>
    <submittedName>
        <fullName evidence="5">SCO1/SenC</fullName>
    </submittedName>
</protein>
<sequence>MKERILFVVILLFGIGLGFFGWKVWKFRSVRIQKPIFVEEWSKAVLKNTQNLKIPLNKIPGKLKLVYFGFSHCPDMCPRALIDMSSAVKELGDEGKNLTPIFISVDPERDSPELLAKYVKQFPGERLIALTGEKSELDSLQNAFGVVSKKVSAPQLEEGYTVDHMVFIYVLDDQSRILMTFPGGTDGKTLRKGFGNFFNIQFEVEQFISSNSKKNGFRISENFKLIIVKMIYYSSLHNRVSKILHQTRDLCSN</sequence>
<dbReference type="EMBL" id="CP012029">
    <property type="protein sequence ID" value="ALO27121.1"/>
    <property type="molecule type" value="Genomic_DNA"/>
</dbReference>
<dbReference type="Pfam" id="PF02630">
    <property type="entry name" value="SCO1-SenC"/>
    <property type="match status" value="1"/>
</dbReference>
<dbReference type="SUPFAM" id="SSF52833">
    <property type="entry name" value="Thioredoxin-like"/>
    <property type="match status" value="1"/>
</dbReference>
<keyword evidence="3" id="KW-1015">Disulfide bond</keyword>
<dbReference type="PANTHER" id="PTHR12151">
    <property type="entry name" value="ELECTRON TRANSPORT PROTIN SCO1/SENC FAMILY MEMBER"/>
    <property type="match status" value="1"/>
</dbReference>
<evidence type="ECO:0000256" key="2">
    <source>
        <dbReference type="PIRSR" id="PIRSR603782-1"/>
    </source>
</evidence>
<accession>A0A0S2ITZ5</accession>
<keyword evidence="4" id="KW-0472">Membrane</keyword>
<organism evidence="5">
    <name type="scientific">Leptospira borgpetersenii serovar Ballum</name>
    <dbReference type="NCBI Taxonomy" id="280505"/>
    <lineage>
        <taxon>Bacteria</taxon>
        <taxon>Pseudomonadati</taxon>
        <taxon>Spirochaetota</taxon>
        <taxon>Spirochaetia</taxon>
        <taxon>Leptospirales</taxon>
        <taxon>Leptospiraceae</taxon>
        <taxon>Leptospira</taxon>
    </lineage>
</organism>
<gene>
    <name evidence="5" type="ORF">LBBP_02905</name>
</gene>
<name>A0A0S2ITZ5_LEPBO</name>
<feature type="binding site" evidence="2">
    <location>
        <position position="77"/>
    </location>
    <ligand>
        <name>Cu cation</name>
        <dbReference type="ChEBI" id="CHEBI:23378"/>
    </ligand>
</feature>
<feature type="disulfide bond" description="Redox-active" evidence="3">
    <location>
        <begin position="73"/>
        <end position="77"/>
    </location>
</feature>
<keyword evidence="4" id="KW-0812">Transmembrane</keyword>
<dbReference type="Gene3D" id="3.40.30.10">
    <property type="entry name" value="Glutaredoxin"/>
    <property type="match status" value="1"/>
</dbReference>
<comment type="similarity">
    <text evidence="1">Belongs to the SCO1/2 family.</text>
</comment>
<dbReference type="AlphaFoldDB" id="A0A0S2ITZ5"/>
<evidence type="ECO:0000256" key="3">
    <source>
        <dbReference type="PIRSR" id="PIRSR603782-2"/>
    </source>
</evidence>
<reference evidence="5 6" key="1">
    <citation type="journal article" date="2015" name="PLoS Negl. Trop. Dis.">
        <title>Distribution of Plasmids in Distinct Leptospira Pathogenic Species.</title>
        <authorList>
            <person name="Wang Y."/>
            <person name="Zhuang X."/>
            <person name="Zhong Y."/>
            <person name="Zhang C."/>
            <person name="Zhang Y."/>
            <person name="Zeng L."/>
            <person name="Zhu Y."/>
            <person name="He P."/>
            <person name="Dong K."/>
            <person name="Pal U."/>
            <person name="Guo X."/>
            <person name="Qin J."/>
        </authorList>
    </citation>
    <scope>NUCLEOTIDE SEQUENCE [LARGE SCALE GENOMIC DNA]</scope>
    <source>
        <strain evidence="5 6">56604</strain>
    </source>
</reference>
<dbReference type="InterPro" id="IPR003782">
    <property type="entry name" value="SCO1/SenC"/>
</dbReference>
<evidence type="ECO:0000313" key="5">
    <source>
        <dbReference type="EMBL" id="ALO27121.1"/>
    </source>
</evidence>
<dbReference type="PANTHER" id="PTHR12151:SF25">
    <property type="entry name" value="LINALOOL DEHYDRATASE_ISOMERASE DOMAIN-CONTAINING PROTEIN"/>
    <property type="match status" value="1"/>
</dbReference>
<dbReference type="InterPro" id="IPR036249">
    <property type="entry name" value="Thioredoxin-like_sf"/>
</dbReference>
<keyword evidence="4" id="KW-1133">Transmembrane helix</keyword>
<feature type="binding site" evidence="2">
    <location>
        <position position="73"/>
    </location>
    <ligand>
        <name>Cu cation</name>
        <dbReference type="ChEBI" id="CHEBI:23378"/>
    </ligand>
</feature>
<dbReference type="CDD" id="cd02968">
    <property type="entry name" value="SCO"/>
    <property type="match status" value="1"/>
</dbReference>
<proteinExistence type="inferred from homology"/>
<feature type="binding site" evidence="2">
    <location>
        <position position="164"/>
    </location>
    <ligand>
        <name>Cu cation</name>
        <dbReference type="ChEBI" id="CHEBI:23378"/>
    </ligand>
</feature>
<dbReference type="GO" id="GO:0046872">
    <property type="term" value="F:metal ion binding"/>
    <property type="evidence" value="ECO:0007669"/>
    <property type="project" value="UniProtKB-KW"/>
</dbReference>
<keyword evidence="2" id="KW-0479">Metal-binding</keyword>